<protein>
    <submittedName>
        <fullName evidence="1">Uncharacterized protein</fullName>
    </submittedName>
</protein>
<gene>
    <name evidence="1" type="ORF">NM688_g9055</name>
</gene>
<proteinExistence type="predicted"/>
<keyword evidence="2" id="KW-1185">Reference proteome</keyword>
<sequence length="101" mass="12066">MAEQKTKMQYVRLGNSGLKVSRIILGTMQYGDKRWQEWVLEEDEAIKHIQYACVLRRSLLPCDLLADVCVYVRQLRARHQHVRHGRRLLERPLREDPRQRG</sequence>
<evidence type="ECO:0000313" key="2">
    <source>
        <dbReference type="Proteomes" id="UP001148662"/>
    </source>
</evidence>
<accession>A0ACC1RMI5</accession>
<name>A0ACC1RMI5_9APHY</name>
<dbReference type="Proteomes" id="UP001148662">
    <property type="component" value="Unassembled WGS sequence"/>
</dbReference>
<dbReference type="EMBL" id="JANHOG010002663">
    <property type="protein sequence ID" value="KAJ3521161.1"/>
    <property type="molecule type" value="Genomic_DNA"/>
</dbReference>
<reference evidence="1" key="1">
    <citation type="submission" date="2022-07" db="EMBL/GenBank/DDBJ databases">
        <title>Genome Sequence of Phlebia brevispora.</title>
        <authorList>
            <person name="Buettner E."/>
        </authorList>
    </citation>
    <scope>NUCLEOTIDE SEQUENCE</scope>
    <source>
        <strain evidence="1">MPL23</strain>
    </source>
</reference>
<evidence type="ECO:0000313" key="1">
    <source>
        <dbReference type="EMBL" id="KAJ3521161.1"/>
    </source>
</evidence>
<comment type="caution">
    <text evidence="1">The sequence shown here is derived from an EMBL/GenBank/DDBJ whole genome shotgun (WGS) entry which is preliminary data.</text>
</comment>
<organism evidence="1 2">
    <name type="scientific">Phlebia brevispora</name>
    <dbReference type="NCBI Taxonomy" id="194682"/>
    <lineage>
        <taxon>Eukaryota</taxon>
        <taxon>Fungi</taxon>
        <taxon>Dikarya</taxon>
        <taxon>Basidiomycota</taxon>
        <taxon>Agaricomycotina</taxon>
        <taxon>Agaricomycetes</taxon>
        <taxon>Polyporales</taxon>
        <taxon>Meruliaceae</taxon>
        <taxon>Phlebia</taxon>
    </lineage>
</organism>